<evidence type="ECO:0000259" key="3">
    <source>
        <dbReference type="PROSITE" id="PS51076"/>
    </source>
</evidence>
<keyword evidence="1" id="KW-0805">Transcription regulation</keyword>
<dbReference type="SUPFAM" id="SSF49879">
    <property type="entry name" value="SMAD/FHA domain"/>
    <property type="match status" value="1"/>
</dbReference>
<name>A0ABN7RTX3_OIKDI</name>
<accession>A0ABN7RTX3</accession>
<gene>
    <name evidence="4" type="ORF">OKIOD_LOCUS2633</name>
</gene>
<keyword evidence="2" id="KW-0804">Transcription</keyword>
<dbReference type="InterPro" id="IPR008984">
    <property type="entry name" value="SMAD_FHA_dom_sf"/>
</dbReference>
<sequence length="152" mass="17173">MPLGIRTLGLRGCPDTDRVLESIGHGIVLENSEASVLLRNVSPISVYVKSPQMDTTPVRIPPAHEVELFYYEEFSQAIAERESLSDLWELREHCTIFISFGLCWGTSTVQIQKVDGLPCWLKLDLQHCWRELNVALEHAPPIKSESSDLNQN</sequence>
<dbReference type="PROSITE" id="PS51076">
    <property type="entry name" value="MH2"/>
    <property type="match status" value="1"/>
</dbReference>
<keyword evidence="5" id="KW-1185">Reference proteome</keyword>
<dbReference type="InterPro" id="IPR013790">
    <property type="entry name" value="Dwarfin"/>
</dbReference>
<evidence type="ECO:0000256" key="1">
    <source>
        <dbReference type="ARBA" id="ARBA00023015"/>
    </source>
</evidence>
<reference evidence="4 5" key="1">
    <citation type="submission" date="2021-04" db="EMBL/GenBank/DDBJ databases">
        <authorList>
            <person name="Bliznina A."/>
        </authorList>
    </citation>
    <scope>NUCLEOTIDE SEQUENCE [LARGE SCALE GENOMIC DNA]</scope>
</reference>
<dbReference type="Proteomes" id="UP001158576">
    <property type="component" value="Chromosome PAR"/>
</dbReference>
<evidence type="ECO:0000313" key="5">
    <source>
        <dbReference type="Proteomes" id="UP001158576"/>
    </source>
</evidence>
<dbReference type="Gene3D" id="2.60.200.10">
    <property type="match status" value="1"/>
</dbReference>
<proteinExistence type="predicted"/>
<dbReference type="InterPro" id="IPR017855">
    <property type="entry name" value="SMAD-like_dom_sf"/>
</dbReference>
<dbReference type="InterPro" id="IPR001132">
    <property type="entry name" value="SMAD_dom_Dwarfin-type"/>
</dbReference>
<dbReference type="PANTHER" id="PTHR13703">
    <property type="entry name" value="SMAD"/>
    <property type="match status" value="1"/>
</dbReference>
<dbReference type="Pfam" id="PF03166">
    <property type="entry name" value="MH2"/>
    <property type="match status" value="1"/>
</dbReference>
<evidence type="ECO:0000256" key="2">
    <source>
        <dbReference type="ARBA" id="ARBA00023163"/>
    </source>
</evidence>
<dbReference type="EMBL" id="OU015568">
    <property type="protein sequence ID" value="CAG5085985.1"/>
    <property type="molecule type" value="Genomic_DNA"/>
</dbReference>
<feature type="domain" description="MH2" evidence="3">
    <location>
        <begin position="1"/>
        <end position="150"/>
    </location>
</feature>
<protein>
    <submittedName>
        <fullName evidence="4">Oidioi.mRNA.OKI2018_I69.PAR.g11075.t1.cds</fullName>
    </submittedName>
</protein>
<organism evidence="4 5">
    <name type="scientific">Oikopleura dioica</name>
    <name type="common">Tunicate</name>
    <dbReference type="NCBI Taxonomy" id="34765"/>
    <lineage>
        <taxon>Eukaryota</taxon>
        <taxon>Metazoa</taxon>
        <taxon>Chordata</taxon>
        <taxon>Tunicata</taxon>
        <taxon>Appendicularia</taxon>
        <taxon>Copelata</taxon>
        <taxon>Oikopleuridae</taxon>
        <taxon>Oikopleura</taxon>
    </lineage>
</organism>
<evidence type="ECO:0000313" key="4">
    <source>
        <dbReference type="EMBL" id="CAG5085985.1"/>
    </source>
</evidence>